<dbReference type="InterPro" id="IPR042251">
    <property type="entry name" value="EutC_C"/>
</dbReference>
<feature type="binding site" evidence="5">
    <location>
        <position position="210"/>
    </location>
    <ligand>
        <name>adenosylcob(III)alamin</name>
        <dbReference type="ChEBI" id="CHEBI:18408"/>
    </ligand>
</feature>
<sequence>MNETQLKELIMKTISEVVSENGGLPAEDAVCPKPSAVPASQVSDGEVPDLSAVDFSQIIDVPEPANLEEFRRMRARTVARIGVGRAGPRYRTNTFLRFRADHAAAMDAVFTDVPESLLEEVGVFSVETLCDSKDMYLTRPDLGRRFSKETVAEIKKRCKLGPDVQIVVSDGLSSSSVTANIRDILPAIMQGLKAAGVEAGTPFFIKHGRVGAMDAVTEAVGSKVTVILLGERPGLVSSESMSAYMTYGGYVGIPEASRTVVSNIHRGGTNAAEAGAFIAELCVRMLKEKASGLGLKV</sequence>
<comment type="subcellular location">
    <subcellularLocation>
        <location evidence="5">Bacterial microcompartment</location>
    </subcellularLocation>
</comment>
<accession>A0A212JFP6</accession>
<dbReference type="GO" id="GO:0046336">
    <property type="term" value="P:ethanolamine catabolic process"/>
    <property type="evidence" value="ECO:0007669"/>
    <property type="project" value="UniProtKB-UniRule"/>
</dbReference>
<evidence type="ECO:0000256" key="3">
    <source>
        <dbReference type="ARBA" id="ARBA00023285"/>
    </source>
</evidence>
<evidence type="ECO:0000313" key="6">
    <source>
        <dbReference type="EMBL" id="SBV98272.1"/>
    </source>
</evidence>
<dbReference type="GO" id="GO:0031419">
    <property type="term" value="F:cobalamin binding"/>
    <property type="evidence" value="ECO:0007669"/>
    <property type="project" value="UniProtKB-UniRule"/>
</dbReference>
<keyword evidence="4 5" id="KW-1283">Bacterial microcompartment</keyword>
<name>A0A212JFP6_9FIRM</name>
<dbReference type="NCBIfam" id="NF003971">
    <property type="entry name" value="PRK05465.1"/>
    <property type="match status" value="1"/>
</dbReference>
<comment type="function">
    <text evidence="5">Catalyzes the deamination of various vicinal amino-alcohols to oxo compounds. Allows this organism to utilize ethanolamine as the sole source of nitrogen and carbon in the presence of external vitamin B12.</text>
</comment>
<keyword evidence="2 5" id="KW-0456">Lyase</keyword>
<dbReference type="GO" id="GO:0008851">
    <property type="term" value="F:ethanolamine ammonia-lyase activity"/>
    <property type="evidence" value="ECO:0007669"/>
    <property type="project" value="UniProtKB-UniRule"/>
</dbReference>
<dbReference type="AlphaFoldDB" id="A0A212JFP6"/>
<dbReference type="PIRSF" id="PIRSF018982">
    <property type="entry name" value="EutC"/>
    <property type="match status" value="1"/>
</dbReference>
<protein>
    <recommendedName>
        <fullName evidence="5">Ethanolamine ammonia-lyase small subunit</fullName>
        <shortName evidence="5">EAL small subunit</shortName>
        <ecNumber evidence="5">4.3.1.7</ecNumber>
    </recommendedName>
</protein>
<dbReference type="EMBL" id="FLUN01000001">
    <property type="protein sequence ID" value="SBV98272.1"/>
    <property type="molecule type" value="Genomic_DNA"/>
</dbReference>
<comment type="similarity">
    <text evidence="5">Belongs to the EutC family.</text>
</comment>
<dbReference type="InterPro" id="IPR009246">
    <property type="entry name" value="EutC"/>
</dbReference>
<dbReference type="GO" id="GO:0006520">
    <property type="term" value="P:amino acid metabolic process"/>
    <property type="evidence" value="ECO:0007669"/>
    <property type="project" value="InterPro"/>
</dbReference>
<evidence type="ECO:0000256" key="2">
    <source>
        <dbReference type="ARBA" id="ARBA00023239"/>
    </source>
</evidence>
<dbReference type="Gene3D" id="1.10.30.40">
    <property type="entry name" value="Ethanolamine ammonia-lyase light chain (EutC), N-terminal domain"/>
    <property type="match status" value="1"/>
</dbReference>
<keyword evidence="3 5" id="KW-0170">Cobalt</keyword>
<dbReference type="PANTHER" id="PTHR39330">
    <property type="entry name" value="ETHANOLAMINE AMMONIA-LYASE LIGHT CHAIN"/>
    <property type="match status" value="1"/>
</dbReference>
<dbReference type="HAMAP" id="MF_00601">
    <property type="entry name" value="EutC"/>
    <property type="match status" value="1"/>
</dbReference>
<reference evidence="6" key="1">
    <citation type="submission" date="2016-04" db="EMBL/GenBank/DDBJ databases">
        <authorList>
            <person name="Evans L.H."/>
            <person name="Alamgir A."/>
            <person name="Owens N."/>
            <person name="Weber N.D."/>
            <person name="Virtaneva K."/>
            <person name="Barbian K."/>
            <person name="Babar A."/>
            <person name="Rosenke K."/>
        </authorList>
    </citation>
    <scope>NUCLEOTIDE SEQUENCE</scope>
    <source>
        <strain evidence="6">86</strain>
    </source>
</reference>
<dbReference type="Gene3D" id="3.40.50.11240">
    <property type="entry name" value="Ethanolamine ammonia-lyase light chain (EutC)"/>
    <property type="match status" value="1"/>
</dbReference>
<gene>
    <name evidence="5 6" type="primary">eutC</name>
    <name evidence="6" type="ORF">KL86CLO1_11020</name>
</gene>
<dbReference type="UniPathway" id="UPA00560"/>
<comment type="pathway">
    <text evidence="5">Amine and polyamine degradation; ethanolamine degradation.</text>
</comment>
<comment type="cofactor">
    <cofactor evidence="5">
        <name>adenosylcob(III)alamin</name>
        <dbReference type="ChEBI" id="CHEBI:18408"/>
    </cofactor>
    <text evidence="5">Binds between the large and small subunits.</text>
</comment>
<evidence type="ECO:0000256" key="5">
    <source>
        <dbReference type="HAMAP-Rule" id="MF_00601"/>
    </source>
</evidence>
<dbReference type="GO" id="GO:0031471">
    <property type="term" value="C:ethanolamine degradation polyhedral organelle"/>
    <property type="evidence" value="ECO:0007669"/>
    <property type="project" value="UniProtKB-UniRule"/>
</dbReference>
<comment type="catalytic activity">
    <reaction evidence="5">
        <text>ethanolamine = acetaldehyde + NH4(+)</text>
        <dbReference type="Rhea" id="RHEA:15313"/>
        <dbReference type="ChEBI" id="CHEBI:15343"/>
        <dbReference type="ChEBI" id="CHEBI:28938"/>
        <dbReference type="ChEBI" id="CHEBI:57603"/>
        <dbReference type="EC" id="4.3.1.7"/>
    </reaction>
</comment>
<evidence type="ECO:0000256" key="4">
    <source>
        <dbReference type="ARBA" id="ARBA00024446"/>
    </source>
</evidence>
<dbReference type="Pfam" id="PF05985">
    <property type="entry name" value="EutC"/>
    <property type="match status" value="1"/>
</dbReference>
<feature type="binding site" evidence="5">
    <location>
        <position position="231"/>
    </location>
    <ligand>
        <name>adenosylcob(III)alamin</name>
        <dbReference type="ChEBI" id="CHEBI:18408"/>
    </ligand>
</feature>
<dbReference type="PANTHER" id="PTHR39330:SF1">
    <property type="entry name" value="ETHANOLAMINE AMMONIA-LYASE SMALL SUBUNIT"/>
    <property type="match status" value="1"/>
</dbReference>
<comment type="subunit">
    <text evidence="5">The basic unit is a heterodimer which dimerizes to form tetramers. The heterotetramers trimerize; 6 large subunits form a core ring with 6 small subunits projecting outwards.</text>
</comment>
<dbReference type="GO" id="GO:0009350">
    <property type="term" value="C:ethanolamine ammonia-lyase complex"/>
    <property type="evidence" value="ECO:0007669"/>
    <property type="project" value="UniProtKB-UniRule"/>
</dbReference>
<dbReference type="EC" id="4.3.1.7" evidence="5"/>
<organism evidence="6">
    <name type="scientific">uncultured Eubacteriales bacterium</name>
    <dbReference type="NCBI Taxonomy" id="172733"/>
    <lineage>
        <taxon>Bacteria</taxon>
        <taxon>Bacillati</taxon>
        <taxon>Bacillota</taxon>
        <taxon>Clostridia</taxon>
        <taxon>Eubacteriales</taxon>
        <taxon>environmental samples</taxon>
    </lineage>
</organism>
<keyword evidence="1 5" id="KW-0846">Cobalamin</keyword>
<proteinExistence type="inferred from homology"/>
<evidence type="ECO:0000256" key="1">
    <source>
        <dbReference type="ARBA" id="ARBA00022628"/>
    </source>
</evidence>
<dbReference type="InterPro" id="IPR042255">
    <property type="entry name" value="EutC_N"/>
</dbReference>